<protein>
    <submittedName>
        <fullName evidence="1 3">Uncharacterized protein</fullName>
    </submittedName>
</protein>
<dbReference type="Proteomes" id="UP000267096">
    <property type="component" value="Unassembled WGS sequence"/>
</dbReference>
<evidence type="ECO:0000313" key="3">
    <source>
        <dbReference type="WBParaSite" id="ASIM_0000266101-mRNA-1"/>
    </source>
</evidence>
<accession>A0A0M3J534</accession>
<gene>
    <name evidence="1" type="ORF">ASIM_LOCUS2517</name>
</gene>
<evidence type="ECO:0000313" key="1">
    <source>
        <dbReference type="EMBL" id="VDK20077.1"/>
    </source>
</evidence>
<keyword evidence="2" id="KW-1185">Reference proteome</keyword>
<organism evidence="3">
    <name type="scientific">Anisakis simplex</name>
    <name type="common">Herring worm</name>
    <dbReference type="NCBI Taxonomy" id="6269"/>
    <lineage>
        <taxon>Eukaryota</taxon>
        <taxon>Metazoa</taxon>
        <taxon>Ecdysozoa</taxon>
        <taxon>Nematoda</taxon>
        <taxon>Chromadorea</taxon>
        <taxon>Rhabditida</taxon>
        <taxon>Spirurina</taxon>
        <taxon>Ascaridomorpha</taxon>
        <taxon>Ascaridoidea</taxon>
        <taxon>Anisakidae</taxon>
        <taxon>Anisakis</taxon>
        <taxon>Anisakis simplex complex</taxon>
    </lineage>
</organism>
<evidence type="ECO:0000313" key="2">
    <source>
        <dbReference type="Proteomes" id="UP000267096"/>
    </source>
</evidence>
<dbReference type="OrthoDB" id="787137at2759"/>
<name>A0A0M3J534_ANISI</name>
<dbReference type="AlphaFoldDB" id="A0A0M3J534"/>
<reference evidence="3" key="1">
    <citation type="submission" date="2017-02" db="UniProtKB">
        <authorList>
            <consortium name="WormBaseParasite"/>
        </authorList>
    </citation>
    <scope>IDENTIFICATION</scope>
</reference>
<proteinExistence type="predicted"/>
<reference evidence="1 2" key="2">
    <citation type="submission" date="2018-11" db="EMBL/GenBank/DDBJ databases">
        <authorList>
            <consortium name="Pathogen Informatics"/>
        </authorList>
    </citation>
    <scope>NUCLEOTIDE SEQUENCE [LARGE SCALE GENOMIC DNA]</scope>
</reference>
<dbReference type="WBParaSite" id="ASIM_0000266101-mRNA-1">
    <property type="protein sequence ID" value="ASIM_0000266101-mRNA-1"/>
    <property type="gene ID" value="ASIM_0000266101"/>
</dbReference>
<dbReference type="EMBL" id="UYRR01003413">
    <property type="protein sequence ID" value="VDK20077.1"/>
    <property type="molecule type" value="Genomic_DNA"/>
</dbReference>
<sequence>MLSTLDRLAFEERLNADGGKDVYENIVHNARDVLRKGMDSALLWQSRPQQCHEIGHSKATFTLAKFVGASSEEISSITERLNNQRVIDNKWSVEDEHLEDAQPKTSGIKGVPSLKKQSPHQVMNTKTNKMKRKRPEAPPVLRIDSASFGSFFKKPTKLSADSFVNRLDEASSYSIRQKQMLSVIDKLRDLIRM</sequence>